<name>A0A7R8WT68_9CRUS</name>
<dbReference type="AlphaFoldDB" id="A0A7R8WT68"/>
<protein>
    <submittedName>
        <fullName evidence="1">Uncharacterized protein</fullName>
    </submittedName>
</protein>
<accession>A0A7R8WT68</accession>
<proteinExistence type="predicted"/>
<organism evidence="1">
    <name type="scientific">Cyprideis torosa</name>
    <dbReference type="NCBI Taxonomy" id="163714"/>
    <lineage>
        <taxon>Eukaryota</taxon>
        <taxon>Metazoa</taxon>
        <taxon>Ecdysozoa</taxon>
        <taxon>Arthropoda</taxon>
        <taxon>Crustacea</taxon>
        <taxon>Oligostraca</taxon>
        <taxon>Ostracoda</taxon>
        <taxon>Podocopa</taxon>
        <taxon>Podocopida</taxon>
        <taxon>Cytherocopina</taxon>
        <taxon>Cytheroidea</taxon>
        <taxon>Cytherideidae</taxon>
        <taxon>Cyprideis</taxon>
    </lineage>
</organism>
<reference evidence="1" key="1">
    <citation type="submission" date="2020-11" db="EMBL/GenBank/DDBJ databases">
        <authorList>
            <person name="Tran Van P."/>
        </authorList>
    </citation>
    <scope>NUCLEOTIDE SEQUENCE</scope>
</reference>
<evidence type="ECO:0000313" key="1">
    <source>
        <dbReference type="EMBL" id="CAD7236782.1"/>
    </source>
</evidence>
<dbReference type="EMBL" id="OB681875">
    <property type="protein sequence ID" value="CAD7236782.1"/>
    <property type="molecule type" value="Genomic_DNA"/>
</dbReference>
<sequence>MKPLRLQDLLQDHLLTEFRVKDLSQLPSGCQWLKERKKLTLLQEEGILDLCLSKDPETLLTEAFLEIFRRSSHRQHLLKRFLCSGHASGDNRSPFAPADDTELQEFRIAVQEFQNQIVSSDTIMDPKVLDLCLMDPEYLLRSLLHSCLRNGARAVPQTLDVLKEQCQYHEVPSFCRLAVKFVAEFLRQLVSAEMVRPPPIPLTVTSLATLLSQDAGDLIAREELLFAGILPLWKGNPSTSVLRFMQ</sequence>
<gene>
    <name evidence="1" type="ORF">CTOB1V02_LOCUS14597</name>
</gene>
<feature type="non-terminal residue" evidence="1">
    <location>
        <position position="1"/>
    </location>
</feature>